<dbReference type="InterPro" id="IPR050449">
    <property type="entry name" value="Ephrin_rcpt_TKs"/>
</dbReference>
<dbReference type="FunFam" id="1.10.510.10:FF:000019">
    <property type="entry name" value="Ephrin type-A receptor 5"/>
    <property type="match status" value="1"/>
</dbReference>
<dbReference type="AlphaFoldDB" id="A0A1A9ZBE8"/>
<keyword evidence="10 16" id="KW-1133">Transmembrane helix</keyword>
<evidence type="ECO:0000256" key="3">
    <source>
        <dbReference type="ARBA" id="ARBA00022475"/>
    </source>
</evidence>
<dbReference type="PROSITE" id="PS50853">
    <property type="entry name" value="FN3"/>
    <property type="match status" value="2"/>
</dbReference>
<dbReference type="Pfam" id="PF14575">
    <property type="entry name" value="EphA2_TM"/>
    <property type="match status" value="1"/>
</dbReference>
<evidence type="ECO:0000259" key="17">
    <source>
        <dbReference type="PROSITE" id="PS50011"/>
    </source>
</evidence>
<dbReference type="EnsemblMetazoa" id="GPAI009490-RA">
    <property type="protein sequence ID" value="GPAI009490-PA"/>
    <property type="gene ID" value="GPAI009490"/>
</dbReference>
<dbReference type="SMART" id="SM00219">
    <property type="entry name" value="TyrKc"/>
    <property type="match status" value="1"/>
</dbReference>
<dbReference type="SMART" id="SM00060">
    <property type="entry name" value="FN3"/>
    <property type="match status" value="2"/>
</dbReference>
<keyword evidence="11 16" id="KW-0472">Membrane</keyword>
<feature type="domain" description="SAM" evidence="18">
    <location>
        <begin position="771"/>
        <end position="827"/>
    </location>
</feature>
<keyword evidence="7 14" id="KW-0547">Nucleotide-binding</keyword>
<proteinExistence type="predicted"/>
<evidence type="ECO:0000256" key="10">
    <source>
        <dbReference type="ARBA" id="ARBA00022989"/>
    </source>
</evidence>
<evidence type="ECO:0000256" key="7">
    <source>
        <dbReference type="ARBA" id="ARBA00022741"/>
    </source>
</evidence>
<dbReference type="PROSITE" id="PS50105">
    <property type="entry name" value="SAM_DOMAIN"/>
    <property type="match status" value="1"/>
</dbReference>
<dbReference type="Pfam" id="PF00536">
    <property type="entry name" value="SAM_1"/>
    <property type="match status" value="1"/>
</dbReference>
<dbReference type="PANTHER" id="PTHR46877">
    <property type="entry name" value="EPH RECEPTOR A5"/>
    <property type="match status" value="1"/>
</dbReference>
<dbReference type="PRINTS" id="PR00109">
    <property type="entry name" value="TYRKINASE"/>
</dbReference>
<dbReference type="InterPro" id="IPR003961">
    <property type="entry name" value="FN3_dom"/>
</dbReference>
<dbReference type="SUPFAM" id="SSF47769">
    <property type="entry name" value="SAM/Pointed domain"/>
    <property type="match status" value="1"/>
</dbReference>
<evidence type="ECO:0000256" key="1">
    <source>
        <dbReference type="ARBA" id="ARBA00004251"/>
    </source>
</evidence>
<evidence type="ECO:0000313" key="21">
    <source>
        <dbReference type="Proteomes" id="UP000092445"/>
    </source>
</evidence>
<dbReference type="STRING" id="7398.A0A1A9ZBE8"/>
<dbReference type="GO" id="GO:0007411">
    <property type="term" value="P:axon guidance"/>
    <property type="evidence" value="ECO:0007669"/>
    <property type="project" value="TreeGrafter"/>
</dbReference>
<keyword evidence="9 14" id="KW-0067">ATP-binding</keyword>
<comment type="subcellular location">
    <subcellularLocation>
        <location evidence="1">Cell membrane</location>
        <topology evidence="1">Single-pass type I membrane protein</topology>
    </subcellularLocation>
</comment>
<evidence type="ECO:0000256" key="13">
    <source>
        <dbReference type="ARBA" id="ARBA00023170"/>
    </source>
</evidence>
<dbReference type="CDD" id="cd05033">
    <property type="entry name" value="PTKc_EphR"/>
    <property type="match status" value="1"/>
</dbReference>
<evidence type="ECO:0000256" key="4">
    <source>
        <dbReference type="ARBA" id="ARBA00022553"/>
    </source>
</evidence>
<keyword evidence="21" id="KW-1185">Reference proteome</keyword>
<dbReference type="GO" id="GO:0030425">
    <property type="term" value="C:dendrite"/>
    <property type="evidence" value="ECO:0007669"/>
    <property type="project" value="TreeGrafter"/>
</dbReference>
<accession>A0A1A9ZBE8</accession>
<dbReference type="PANTHER" id="PTHR46877:SF14">
    <property type="entry name" value="RECEPTOR PROTEIN-TYROSINE KINASE"/>
    <property type="match status" value="1"/>
</dbReference>
<evidence type="ECO:0000256" key="5">
    <source>
        <dbReference type="ARBA" id="ARBA00022679"/>
    </source>
</evidence>
<dbReference type="InterPro" id="IPR001660">
    <property type="entry name" value="SAM"/>
</dbReference>
<evidence type="ECO:0000259" key="19">
    <source>
        <dbReference type="PROSITE" id="PS50853"/>
    </source>
</evidence>
<evidence type="ECO:0000313" key="20">
    <source>
        <dbReference type="EnsemblMetazoa" id="GPAI009490-PA"/>
    </source>
</evidence>
<evidence type="ECO:0000256" key="11">
    <source>
        <dbReference type="ARBA" id="ARBA00023136"/>
    </source>
</evidence>
<sequence>MLTDGQTIRRDVLTRMLGKCPTGSFRSVEISKCVPCPPNSNASKTASGICNCLPGFYRHPSDGKLTPCYKPPGPPTNLTLLFVDHISAILSWNSPNRDHTESVLHHTRTTYITNLVYKVVCSSCSQNVVFTPSSDTFNDTKLTLTNLEPITTYILQIHSMNGVSRIIGNNSTSDNEESHRLETESSPVDGLDSETAVSGNKEGFENMRVSTNPAHNKPIDLSQIKTEYAEITFTTTESAILSTVSNVHIVATTNNEVDLAWDKPAQSDSSIEFYEVRWFPKPEFDAINKTALNTKETKAHIENLIEDTEYGFQVRYKTLNGYGTYSNIVYAHTQQSIRSGNNNHIVNDLLSPGWCISFSVYEDSVQMRIVAGATVTVVIILVLVIVVTVWFLRTKNQDDSDKKSSNHLPLPLDYASNEVTTPLFGNSRCYVDPHTYEDPNQAIREFAREIDANYITIEAIIGNNPLNFKNRSYMYMCLLGGGEFGDVCRGRLKIPPNFVQDIDVAIKTLKPGSSEKAKCDFLTEASIMGQFDHPNVIYLQGVVTRSNPVMIITEYMENGSLDTFLRVNDGKFQTLQLIVMLRGIASGMAYLSDMNYVHRDLAARNVLVNAQLICKIADFGLSREIENASDAYTTRGGKIPVRWTAPEAIAFRKFTSASDVWSYGVVLWEVMSYGERPYWNWSNQDVIKSIEKGYRLPAPMDCPEALYQLMLDCWQKQRTHRPTFSSIVSTLDNLARQPQALLTTRSSPENDGAHIMDGQRGHNIFISTDLWLENIKMSRYSQHFKEANLVTAQQISRLTAQQLSDMGITLVGHQKKILHQARQLDTII</sequence>
<dbReference type="GO" id="GO:0005886">
    <property type="term" value="C:plasma membrane"/>
    <property type="evidence" value="ECO:0007669"/>
    <property type="project" value="UniProtKB-SubCell"/>
</dbReference>
<dbReference type="Gene3D" id="2.60.40.10">
    <property type="entry name" value="Immunoglobulins"/>
    <property type="match status" value="2"/>
</dbReference>
<dbReference type="CDD" id="cd00063">
    <property type="entry name" value="FN3"/>
    <property type="match status" value="2"/>
</dbReference>
<evidence type="ECO:0000256" key="2">
    <source>
        <dbReference type="ARBA" id="ARBA00011902"/>
    </source>
</evidence>
<organism evidence="20 21">
    <name type="scientific">Glossina pallidipes</name>
    <name type="common">Tsetse fly</name>
    <dbReference type="NCBI Taxonomy" id="7398"/>
    <lineage>
        <taxon>Eukaryota</taxon>
        <taxon>Metazoa</taxon>
        <taxon>Ecdysozoa</taxon>
        <taxon>Arthropoda</taxon>
        <taxon>Hexapoda</taxon>
        <taxon>Insecta</taxon>
        <taxon>Pterygota</taxon>
        <taxon>Neoptera</taxon>
        <taxon>Endopterygota</taxon>
        <taxon>Diptera</taxon>
        <taxon>Brachycera</taxon>
        <taxon>Muscomorpha</taxon>
        <taxon>Hippoboscoidea</taxon>
        <taxon>Glossinidae</taxon>
        <taxon>Glossina</taxon>
    </lineage>
</organism>
<keyword evidence="3" id="KW-1003">Cell membrane</keyword>
<dbReference type="InterPro" id="IPR008266">
    <property type="entry name" value="Tyr_kinase_AS"/>
</dbReference>
<keyword evidence="5" id="KW-0808">Transferase</keyword>
<keyword evidence="8" id="KW-0418">Kinase</keyword>
<dbReference type="Gene3D" id="1.10.510.10">
    <property type="entry name" value="Transferase(Phosphotransferase) domain 1"/>
    <property type="match status" value="1"/>
</dbReference>
<feature type="domain" description="Protein kinase" evidence="17">
    <location>
        <begin position="473"/>
        <end position="742"/>
    </location>
</feature>
<feature type="binding site" evidence="14">
    <location>
        <position position="507"/>
    </location>
    <ligand>
        <name>ATP</name>
        <dbReference type="ChEBI" id="CHEBI:30616"/>
    </ligand>
</feature>
<dbReference type="Gene3D" id="2.10.50.10">
    <property type="entry name" value="Tumor Necrosis Factor Receptor, subunit A, domain 2"/>
    <property type="match status" value="1"/>
</dbReference>
<dbReference type="PROSITE" id="PS00107">
    <property type="entry name" value="PROTEIN_KINASE_ATP"/>
    <property type="match status" value="1"/>
</dbReference>
<dbReference type="PROSITE" id="PS00109">
    <property type="entry name" value="PROTEIN_KINASE_TYR"/>
    <property type="match status" value="1"/>
</dbReference>
<dbReference type="InterPro" id="IPR011009">
    <property type="entry name" value="Kinase-like_dom_sf"/>
</dbReference>
<dbReference type="SUPFAM" id="SSF49265">
    <property type="entry name" value="Fibronectin type III"/>
    <property type="match status" value="1"/>
</dbReference>
<dbReference type="InterPro" id="IPR013783">
    <property type="entry name" value="Ig-like_fold"/>
</dbReference>
<dbReference type="Proteomes" id="UP000092445">
    <property type="component" value="Unassembled WGS sequence"/>
</dbReference>
<dbReference type="Gene3D" id="1.10.150.50">
    <property type="entry name" value="Transcription Factor, Ets-1"/>
    <property type="match status" value="1"/>
</dbReference>
<dbReference type="InterPro" id="IPR017441">
    <property type="entry name" value="Protein_kinase_ATP_BS"/>
</dbReference>
<dbReference type="PROSITE" id="PS50011">
    <property type="entry name" value="PROTEIN_KINASE_DOM"/>
    <property type="match status" value="1"/>
</dbReference>
<feature type="region of interest" description="Disordered" evidence="15">
    <location>
        <begin position="168"/>
        <end position="195"/>
    </location>
</feature>
<dbReference type="VEuPathDB" id="VectorBase:GPAI009490"/>
<keyword evidence="12" id="KW-0829">Tyrosine-protein kinase</keyword>
<evidence type="ECO:0000256" key="9">
    <source>
        <dbReference type="ARBA" id="ARBA00022840"/>
    </source>
</evidence>
<keyword evidence="4" id="KW-0597">Phosphoprotein</keyword>
<protein>
    <recommendedName>
        <fullName evidence="2">receptor protein-tyrosine kinase</fullName>
        <ecNumber evidence="2">2.7.10.1</ecNumber>
    </recommendedName>
</protein>
<dbReference type="GO" id="GO:0005524">
    <property type="term" value="F:ATP binding"/>
    <property type="evidence" value="ECO:0007669"/>
    <property type="project" value="UniProtKB-UniRule"/>
</dbReference>
<dbReference type="Gene3D" id="3.30.200.20">
    <property type="entry name" value="Phosphorylase Kinase, domain 1"/>
    <property type="match status" value="1"/>
</dbReference>
<evidence type="ECO:0000256" key="15">
    <source>
        <dbReference type="SAM" id="MobiDB-lite"/>
    </source>
</evidence>
<evidence type="ECO:0000259" key="18">
    <source>
        <dbReference type="PROSITE" id="PS50105"/>
    </source>
</evidence>
<feature type="transmembrane region" description="Helical" evidence="16">
    <location>
        <begin position="369"/>
        <end position="392"/>
    </location>
</feature>
<dbReference type="InterPro" id="IPR001245">
    <property type="entry name" value="Ser-Thr/Tyr_kinase_cat_dom"/>
</dbReference>
<reference evidence="21" key="1">
    <citation type="submission" date="2014-03" db="EMBL/GenBank/DDBJ databases">
        <authorList>
            <person name="Aksoy S."/>
            <person name="Warren W."/>
            <person name="Wilson R.K."/>
        </authorList>
    </citation>
    <scope>NUCLEOTIDE SEQUENCE [LARGE SCALE GENOMIC DNA]</scope>
    <source>
        <strain evidence="21">IAEA</strain>
    </source>
</reference>
<keyword evidence="6 16" id="KW-0812">Transmembrane</keyword>
<feature type="domain" description="Fibronectin type-III" evidence="19">
    <location>
        <begin position="243"/>
        <end position="336"/>
    </location>
</feature>
<evidence type="ECO:0000256" key="6">
    <source>
        <dbReference type="ARBA" id="ARBA00022692"/>
    </source>
</evidence>
<dbReference type="GO" id="GO:0005005">
    <property type="term" value="F:transmembrane-ephrin receptor activity"/>
    <property type="evidence" value="ECO:0007669"/>
    <property type="project" value="TreeGrafter"/>
</dbReference>
<dbReference type="Pfam" id="PF07714">
    <property type="entry name" value="PK_Tyr_Ser-Thr"/>
    <property type="match status" value="1"/>
</dbReference>
<reference evidence="20" key="2">
    <citation type="submission" date="2020-05" db="UniProtKB">
        <authorList>
            <consortium name="EnsemblMetazoa"/>
        </authorList>
    </citation>
    <scope>IDENTIFICATION</scope>
    <source>
        <strain evidence="20">IAEA</strain>
    </source>
</reference>
<feature type="domain" description="Fibronectin type-III" evidence="19">
    <location>
        <begin position="74"/>
        <end position="181"/>
    </location>
</feature>
<dbReference type="InterPro" id="IPR000719">
    <property type="entry name" value="Prot_kinase_dom"/>
</dbReference>
<dbReference type="Pfam" id="PF00041">
    <property type="entry name" value="fn3"/>
    <property type="match status" value="1"/>
</dbReference>
<evidence type="ECO:0000256" key="14">
    <source>
        <dbReference type="PROSITE-ProRule" id="PRU10141"/>
    </source>
</evidence>
<evidence type="ECO:0000256" key="8">
    <source>
        <dbReference type="ARBA" id="ARBA00022777"/>
    </source>
</evidence>
<name>A0A1A9ZBE8_GLOPL</name>
<dbReference type="SUPFAM" id="SSF56112">
    <property type="entry name" value="Protein kinase-like (PK-like)"/>
    <property type="match status" value="1"/>
</dbReference>
<dbReference type="SMART" id="SM00454">
    <property type="entry name" value="SAM"/>
    <property type="match status" value="1"/>
</dbReference>
<dbReference type="InterPro" id="IPR020635">
    <property type="entry name" value="Tyr_kinase_cat_dom"/>
</dbReference>
<dbReference type="FunFam" id="2.60.40.10:FF:001644">
    <property type="entry name" value="Eph receptor tyrosine kinase"/>
    <property type="match status" value="1"/>
</dbReference>
<dbReference type="InterPro" id="IPR036116">
    <property type="entry name" value="FN3_sf"/>
</dbReference>
<keyword evidence="13" id="KW-0675">Receptor</keyword>
<evidence type="ECO:0000256" key="16">
    <source>
        <dbReference type="SAM" id="Phobius"/>
    </source>
</evidence>
<evidence type="ECO:0000256" key="12">
    <source>
        <dbReference type="ARBA" id="ARBA00023137"/>
    </source>
</evidence>
<dbReference type="InterPro" id="IPR013761">
    <property type="entry name" value="SAM/pointed_sf"/>
</dbReference>
<dbReference type="InterPro" id="IPR027936">
    <property type="entry name" value="Eph_TM"/>
</dbReference>
<dbReference type="EC" id="2.7.10.1" evidence="2"/>